<evidence type="ECO:0000313" key="3">
    <source>
        <dbReference type="EMBL" id="WQJ54442.1"/>
    </source>
</evidence>
<protein>
    <recommendedName>
        <fullName evidence="2">Helicase/UvrB N-terminal domain-containing protein</fullName>
    </recommendedName>
</protein>
<dbReference type="InterPro" id="IPR006935">
    <property type="entry name" value="Helicase/UvrB_N"/>
</dbReference>
<reference evidence="3 4" key="1">
    <citation type="submission" date="2023-11" db="EMBL/GenBank/DDBJ databases">
        <authorList>
            <person name="Cook R."/>
            <person name="Crisci M."/>
            <person name="Pye H."/>
            <person name="Adriaenssens E."/>
            <person name="Santini J."/>
        </authorList>
    </citation>
    <scope>NUCLEOTIDE SEQUENCE [LARGE SCALE GENOMIC DNA]</scope>
    <source>
        <strain evidence="3">Lak_Megaphage_RVC_AP1_GC26</strain>
    </source>
</reference>
<keyword evidence="4" id="KW-1185">Reference proteome</keyword>
<evidence type="ECO:0000256" key="1">
    <source>
        <dbReference type="SAM" id="MobiDB-lite"/>
    </source>
</evidence>
<dbReference type="Gene3D" id="3.40.50.300">
    <property type="entry name" value="P-loop containing nucleotide triphosphate hydrolases"/>
    <property type="match status" value="1"/>
</dbReference>
<feature type="compositionally biased region" description="Acidic residues" evidence="1">
    <location>
        <begin position="46"/>
        <end position="60"/>
    </location>
</feature>
<dbReference type="Gene3D" id="3.40.50.150">
    <property type="entry name" value="Vaccinia Virus protein VP39"/>
    <property type="match status" value="1"/>
</dbReference>
<organism evidence="3 4">
    <name type="scientific">phage Lak_Megaphage_RVC_AP1_GC26</name>
    <dbReference type="NCBI Taxonomy" id="3109224"/>
    <lineage>
        <taxon>Viruses</taxon>
        <taxon>Duplodnaviria</taxon>
        <taxon>Heunggongvirae</taxon>
        <taxon>Uroviricota</taxon>
        <taxon>Caudoviricetes</taxon>
        <taxon>Caudoviricetes code 15 clade</taxon>
    </lineage>
</organism>
<name>A0ABZ0Z5H7_9CAUD</name>
<dbReference type="Proteomes" id="UP001346559">
    <property type="component" value="Segment"/>
</dbReference>
<sequence length="1445" mass="166889">MKSYIVKLIQTYMDIISLNEDMSNNFDESIRQKQDELNQNQTNDQNNDESDTDNDSDDILTNDYQNHLGMQSELDKIHKGQTFSKEELLQTNTPIIYAFITKYAPNAIKIGYTVQGAEQRVKQWQKYYSDAKLIGWWTATQLDNAMHKVFFMDFNVHARTRSYGYSNLKDPANKFDFDEFKRLAKEDGIENIHVSSEFFMKYKNMKIKDTSSELNEKVIENIITEIKKDIKAGKNVGKLYDLETHQETTHHEYGAADTYENTPLQQDAINKAIDAMKRGCTDLLLSAVMRFGKTHCCYEIIKEAPDIKYVLVTSAKADVRAAWKDDINHEDFLDNFVFIELPSDGSLTISKKNQKGVYEEVKKENPNKIKQYIDEGKTVIVFATLQDLAGKKGFDENVIKDKHKFLYNDEYPLDMIIIDETHYGSHSNVYGTAVGLAKNKYEANSTELKEAKKEAEDVDRISKAVDEIKHKYTLQCSGTPYYILASGEFSEIYKNKEIISNVGFSDMIDARDKWVDEHINDDNFDESKSPYFGIPNMIKFGMNLTKECRKVLSKNKDINTSLSFLFKNSNDKFENESAVTELMESIFGANNHEMPGFLDQKRIKEGEIFKHIIMVLPHIDDCHVLKKLLIDKNIINDDPSDKDYRKIIVATERRTAKDKDARKLDPEATDSTSLNQALWNLENKGKRSLTITVNRFLTGVSVPLWDAMFYMKDTASPQEYDQAIFRLCTRNVGNATYTDENGVEQKQKICRKANVYLIDFKVDRMYNMMVNSAVSQCGADKDKKHNIEEVKELINKSIEQVPTYVDSVYDTNGKHILNGIHQITADDLLKQYVKYNRERSIEDSIDLKQFNSFLDNLDNMKYIQRWSEGLLNQTKLKQKEGSDELPVDDKGFDSAVNKVQEKSGNVSKADKKDKAELETMKKKFTTMLKSILYSCICMPNIPEDIMNYIELVYSDSECEQIAKNFKIDVDELSDIISRMNDAEIMQINMLIYQLKCLLDDDKLKPIQRVSNAISKLGQLDKNEVVTGSDLVNKMLDKLGDRDMSGKSILEVNSKYGEFLIQIYDRYGKEVANNVKVVASSDMTKNFIRKVLNILELDEQNLIELEDYNGNGIYDIKDFVEAPNEKILKYNKGMKFDCIVSNAPYDRGLHEKFEAKYFELCKGEIVWVAPNSWLNGKSKNKAICDSANKCYFNVESINGNSYFDAAIGSDLSIVFADMTKDSRIIIDGKIYNSIYDYTSYSNDNLLVYFKNKIEYLYKNDNFENYLKAVDGAKHWQLHRELNPQDSWWCIKVPAIRGHISSNSGYMSDFYTLISNNKKELDEFIFGQYKDLSKKTKKGNKTLQYYFAFDNEQNAKGLLNYMMSDFCRICYYLIKVNANVFMGGEFAKIPWFDFSDPVFSNSPSEIDDYLFAKYIPEVDEETGITRDEIRKHIEELLPDYYSIRNKN</sequence>
<dbReference type="InterPro" id="IPR029063">
    <property type="entry name" value="SAM-dependent_MTases_sf"/>
</dbReference>
<accession>A0ABZ0Z5H7</accession>
<feature type="region of interest" description="Disordered" evidence="1">
    <location>
        <begin position="39"/>
        <end position="62"/>
    </location>
</feature>
<proteinExistence type="predicted"/>
<evidence type="ECO:0000259" key="2">
    <source>
        <dbReference type="Pfam" id="PF04851"/>
    </source>
</evidence>
<dbReference type="EMBL" id="OR769218">
    <property type="protein sequence ID" value="WQJ54442.1"/>
    <property type="molecule type" value="Genomic_DNA"/>
</dbReference>
<dbReference type="Pfam" id="PF04851">
    <property type="entry name" value="ResIII"/>
    <property type="match status" value="1"/>
</dbReference>
<feature type="domain" description="Helicase/UvrB N-terminal" evidence="2">
    <location>
        <begin position="261"/>
        <end position="439"/>
    </location>
</feature>
<dbReference type="InterPro" id="IPR027417">
    <property type="entry name" value="P-loop_NTPase"/>
</dbReference>
<dbReference type="SUPFAM" id="SSF52540">
    <property type="entry name" value="P-loop containing nucleoside triphosphate hydrolases"/>
    <property type="match status" value="1"/>
</dbReference>
<evidence type="ECO:0000313" key="4">
    <source>
        <dbReference type="Proteomes" id="UP001346559"/>
    </source>
</evidence>
<dbReference type="SUPFAM" id="SSF53335">
    <property type="entry name" value="S-adenosyl-L-methionine-dependent methyltransferases"/>
    <property type="match status" value="1"/>
</dbReference>